<keyword evidence="3" id="KW-1003">Cell membrane</keyword>
<comment type="subcellular location">
    <subcellularLocation>
        <location evidence="7">Cell inner membrane</location>
        <topology evidence="7">Multi-pass membrane protein</topology>
    </subcellularLocation>
    <subcellularLocation>
        <location evidence="1">Cell membrane</location>
        <topology evidence="1">Multi-pass membrane protein</topology>
    </subcellularLocation>
</comment>
<name>A0ABT5J772_RHOTP</name>
<dbReference type="InterPro" id="IPR049177">
    <property type="entry name" value="MgtC_SapB_SrpB_YhiD_N"/>
</dbReference>
<organism evidence="9 10">
    <name type="scientific">Rhodoplanes tepidamans</name>
    <name type="common">Rhodoplanes cryptolactis</name>
    <dbReference type="NCBI Taxonomy" id="200616"/>
    <lineage>
        <taxon>Bacteria</taxon>
        <taxon>Pseudomonadati</taxon>
        <taxon>Pseudomonadota</taxon>
        <taxon>Alphaproteobacteria</taxon>
        <taxon>Hyphomicrobiales</taxon>
        <taxon>Nitrobacteraceae</taxon>
        <taxon>Rhodoplanes</taxon>
    </lineage>
</organism>
<evidence type="ECO:0000256" key="3">
    <source>
        <dbReference type="ARBA" id="ARBA00022475"/>
    </source>
</evidence>
<evidence type="ECO:0000256" key="2">
    <source>
        <dbReference type="ARBA" id="ARBA00009298"/>
    </source>
</evidence>
<protein>
    <recommendedName>
        <fullName evidence="7">Protein MgtC</fullName>
    </recommendedName>
</protein>
<feature type="transmembrane region" description="Helical" evidence="7">
    <location>
        <begin position="95"/>
        <end position="115"/>
    </location>
</feature>
<evidence type="ECO:0000256" key="4">
    <source>
        <dbReference type="ARBA" id="ARBA00022692"/>
    </source>
</evidence>
<keyword evidence="7" id="KW-0997">Cell inner membrane</keyword>
<feature type="transmembrane region" description="Helical" evidence="7">
    <location>
        <begin position="6"/>
        <end position="23"/>
    </location>
</feature>
<accession>A0ABT5J772</accession>
<dbReference type="RefSeq" id="WP_272776320.1">
    <property type="nucleotide sequence ID" value="NZ_JAQQLI010000008.1"/>
</dbReference>
<evidence type="ECO:0000313" key="9">
    <source>
        <dbReference type="EMBL" id="MDC7785474.1"/>
    </source>
</evidence>
<comment type="similarity">
    <text evidence="2 7">Belongs to the MgtC/SapB family.</text>
</comment>
<evidence type="ECO:0000256" key="5">
    <source>
        <dbReference type="ARBA" id="ARBA00022989"/>
    </source>
</evidence>
<comment type="caution">
    <text evidence="9">The sequence shown here is derived from an EMBL/GenBank/DDBJ whole genome shotgun (WGS) entry which is preliminary data.</text>
</comment>
<dbReference type="PANTHER" id="PTHR33778:SF1">
    <property type="entry name" value="MAGNESIUM TRANSPORTER YHID-RELATED"/>
    <property type="match status" value="1"/>
</dbReference>
<dbReference type="EMBL" id="JAQQLI010000008">
    <property type="protein sequence ID" value="MDC7785474.1"/>
    <property type="molecule type" value="Genomic_DNA"/>
</dbReference>
<keyword evidence="4 7" id="KW-0812">Transmembrane</keyword>
<dbReference type="InterPro" id="IPR003416">
    <property type="entry name" value="MgtC/SapB/SrpB/YhiD_fam"/>
</dbReference>
<evidence type="ECO:0000256" key="1">
    <source>
        <dbReference type="ARBA" id="ARBA00004651"/>
    </source>
</evidence>
<feature type="transmembrane region" description="Helical" evidence="7">
    <location>
        <begin position="35"/>
        <end position="51"/>
    </location>
</feature>
<evidence type="ECO:0000313" key="10">
    <source>
        <dbReference type="Proteomes" id="UP001165652"/>
    </source>
</evidence>
<evidence type="ECO:0000259" key="8">
    <source>
        <dbReference type="Pfam" id="PF02308"/>
    </source>
</evidence>
<reference evidence="9" key="1">
    <citation type="journal article" date="2023" name="Microbiol Resour">
        <title>Genome Sequences of Rhodoplanes serenus and Two Thermotolerant Strains, Rhodoplanes tepidamans and 'Rhodoplanes cryptolactis,' Further Refine the Genus.</title>
        <authorList>
            <person name="Rayyan A.A."/>
            <person name="Kyndt J.A."/>
        </authorList>
    </citation>
    <scope>NUCLEOTIDE SEQUENCE</scope>
    <source>
        <strain evidence="9">DSM 9987</strain>
    </source>
</reference>
<dbReference type="PRINTS" id="PR01837">
    <property type="entry name" value="MGTCSAPBPROT"/>
</dbReference>
<evidence type="ECO:0000256" key="6">
    <source>
        <dbReference type="ARBA" id="ARBA00023136"/>
    </source>
</evidence>
<feature type="domain" description="MgtC/SapB/SrpB/YhiD N-terminal" evidence="8">
    <location>
        <begin position="10"/>
        <end position="138"/>
    </location>
</feature>
<sequence length="160" mass="16226">MDWTDIALRLAAATVIGMVLGLNRDLHGKPTGMRTLGLVGLGAALAVMAVIDPTVGRGDGLNAVSRVVQGILTGIGFLGAGVIVRGSGDARVRGLTTAACIWVTASLGAACAVAAWPVIAIAVPLFFFVLVAGGPIEKALRARFGRPVENGTDSSERPPA</sequence>
<dbReference type="PANTHER" id="PTHR33778">
    <property type="entry name" value="PROTEIN MGTC"/>
    <property type="match status" value="1"/>
</dbReference>
<evidence type="ECO:0000256" key="7">
    <source>
        <dbReference type="RuleBase" id="RU365041"/>
    </source>
</evidence>
<reference evidence="9" key="2">
    <citation type="submission" date="2023-02" db="EMBL/GenBank/DDBJ databases">
        <authorList>
            <person name="Rayyan A."/>
            <person name="Meyer T."/>
            <person name="Kyndt J.A."/>
        </authorList>
    </citation>
    <scope>NUCLEOTIDE SEQUENCE</scope>
    <source>
        <strain evidence="9">DSM 9987</strain>
    </source>
</reference>
<dbReference type="Pfam" id="PF02308">
    <property type="entry name" value="MgtC"/>
    <property type="match status" value="1"/>
</dbReference>
<keyword evidence="5 7" id="KW-1133">Transmembrane helix</keyword>
<keyword evidence="10" id="KW-1185">Reference proteome</keyword>
<feature type="transmembrane region" description="Helical" evidence="7">
    <location>
        <begin position="63"/>
        <end position="83"/>
    </location>
</feature>
<dbReference type="Proteomes" id="UP001165652">
    <property type="component" value="Unassembled WGS sequence"/>
</dbReference>
<gene>
    <name evidence="9" type="ORF">PQJ73_07250</name>
</gene>
<proteinExistence type="inferred from homology"/>
<keyword evidence="6 7" id="KW-0472">Membrane</keyword>